<comment type="caution">
    <text evidence="1">The sequence shown here is derived from an EMBL/GenBank/DDBJ whole genome shotgun (WGS) entry which is preliminary data.</text>
</comment>
<accession>A0A9D2VXA2</accession>
<proteinExistence type="predicted"/>
<sequence length="311" mass="36520">MMQQFHTQEYPTANRNYKDRLFRFVFNNKKDLLDLYNAINGTNYDNPEELEVNTLENVLYLSMKNDLSFLIDAELNLYEHQSTYNPNMPMRGLLYFAGVYTRHISSREINIYSSSPKEFPFPQHIVFYNGTREEQDRKVLKLSDLFRRPNGEKEPCLECKTLMLNINYGHNRELMKKCRRLEEYAIFVDTIRKNQTKGKDLQEAVETAVESCIAGGVLADILRAQKAEVVQMVLEGFDQEAYEKAMKKEGYEDGYQDGKEAGKKEELERGICGLIHSLREFDIPKEQILQKLQDTYQITEKEAMGYVEKYW</sequence>
<dbReference type="RefSeq" id="WP_270644207.1">
    <property type="nucleotide sequence ID" value="NZ_DYXE01000041.1"/>
</dbReference>
<evidence type="ECO:0008006" key="3">
    <source>
        <dbReference type="Google" id="ProtNLM"/>
    </source>
</evidence>
<evidence type="ECO:0000313" key="1">
    <source>
        <dbReference type="EMBL" id="HJH49422.1"/>
    </source>
</evidence>
<reference evidence="1" key="1">
    <citation type="journal article" date="2021" name="PeerJ">
        <title>Extensive microbial diversity within the chicken gut microbiome revealed by metagenomics and culture.</title>
        <authorList>
            <person name="Gilroy R."/>
            <person name="Ravi A."/>
            <person name="Getino M."/>
            <person name="Pursley I."/>
            <person name="Horton D.L."/>
            <person name="Alikhan N.F."/>
            <person name="Baker D."/>
            <person name="Gharbi K."/>
            <person name="Hall N."/>
            <person name="Watson M."/>
            <person name="Adriaenssens E.M."/>
            <person name="Foster-Nyarko E."/>
            <person name="Jarju S."/>
            <person name="Secka A."/>
            <person name="Antonio M."/>
            <person name="Oren A."/>
            <person name="Chaudhuri R.R."/>
            <person name="La Ragione R."/>
            <person name="Hildebrand F."/>
            <person name="Pallen M.J."/>
        </authorList>
    </citation>
    <scope>NUCLEOTIDE SEQUENCE</scope>
    <source>
        <strain evidence="1">USAMLcec4-12693</strain>
    </source>
</reference>
<dbReference type="Proteomes" id="UP000813420">
    <property type="component" value="Unassembled WGS sequence"/>
</dbReference>
<protein>
    <recommendedName>
        <fullName evidence="3">Transposase, YhgA-like</fullName>
    </recommendedName>
</protein>
<dbReference type="AlphaFoldDB" id="A0A9D2VXA2"/>
<organism evidence="1 2">
    <name type="scientific">Merdimonas faecis</name>
    <dbReference type="NCBI Taxonomy" id="1653435"/>
    <lineage>
        <taxon>Bacteria</taxon>
        <taxon>Bacillati</taxon>
        <taxon>Bacillota</taxon>
        <taxon>Clostridia</taxon>
        <taxon>Lachnospirales</taxon>
        <taxon>Lachnospiraceae</taxon>
        <taxon>Merdimonas</taxon>
    </lineage>
</organism>
<reference evidence="1" key="2">
    <citation type="submission" date="2021-09" db="EMBL/GenBank/DDBJ databases">
        <authorList>
            <person name="Gilroy R."/>
        </authorList>
    </citation>
    <scope>NUCLEOTIDE SEQUENCE</scope>
    <source>
        <strain evidence="1">USAMLcec4-12693</strain>
    </source>
</reference>
<dbReference type="EMBL" id="DYXE01000041">
    <property type="protein sequence ID" value="HJH49422.1"/>
    <property type="molecule type" value="Genomic_DNA"/>
</dbReference>
<gene>
    <name evidence="1" type="ORF">K8V39_04080</name>
</gene>
<evidence type="ECO:0000313" key="2">
    <source>
        <dbReference type="Proteomes" id="UP000813420"/>
    </source>
</evidence>
<name>A0A9D2VXA2_9FIRM</name>